<dbReference type="Proteomes" id="UP001610335">
    <property type="component" value="Unassembled WGS sequence"/>
</dbReference>
<keyword evidence="2" id="KW-1185">Reference proteome</keyword>
<proteinExistence type="predicted"/>
<name>A0ABR4HHY2_9EURO</name>
<accession>A0ABR4HHY2</accession>
<evidence type="ECO:0000313" key="2">
    <source>
        <dbReference type="Proteomes" id="UP001610335"/>
    </source>
</evidence>
<evidence type="ECO:0000313" key="1">
    <source>
        <dbReference type="EMBL" id="KAL2815076.1"/>
    </source>
</evidence>
<sequence>MPVEAIPERSVPLCYICSWYLDIFYYNPRLTPGVYSDREMMTDKRFWRNRAWACYFRMILFHPRKPICCLSDISFYTQEDSGFYTLQVPWDENTGIVRSKDIDKSLLATALRQEVQGEAHSERLRGIPVHARCWQVLCKHKIWSLSGGNIRLVGAALRQRNARDWEHPLYPPRMQLHEDCWPVEGVEGDPFYSPRVQYTIRRACRRTQKLIQGDLPKPSSARDIIPDCKLATDQRRCSSPESDGILFG</sequence>
<dbReference type="EMBL" id="JBFXLS010000116">
    <property type="protein sequence ID" value="KAL2815076.1"/>
    <property type="molecule type" value="Genomic_DNA"/>
</dbReference>
<gene>
    <name evidence="1" type="ORF">BDW59DRAFT_154030</name>
</gene>
<reference evidence="1 2" key="1">
    <citation type="submission" date="2024-07" db="EMBL/GenBank/DDBJ databases">
        <title>Section-level genome sequencing and comparative genomics of Aspergillus sections Usti and Cavernicolus.</title>
        <authorList>
            <consortium name="Lawrence Berkeley National Laboratory"/>
            <person name="Nybo J.L."/>
            <person name="Vesth T.C."/>
            <person name="Theobald S."/>
            <person name="Frisvad J.C."/>
            <person name="Larsen T.O."/>
            <person name="Kjaerboelling I."/>
            <person name="Rothschild-Mancinelli K."/>
            <person name="Lyhne E.K."/>
            <person name="Kogle M.E."/>
            <person name="Barry K."/>
            <person name="Clum A."/>
            <person name="Na H."/>
            <person name="Ledsgaard L."/>
            <person name="Lin J."/>
            <person name="Lipzen A."/>
            <person name="Kuo A."/>
            <person name="Riley R."/>
            <person name="Mondo S."/>
            <person name="LaButti K."/>
            <person name="Haridas S."/>
            <person name="Pangalinan J."/>
            <person name="Salamov A.A."/>
            <person name="Simmons B.A."/>
            <person name="Magnuson J.K."/>
            <person name="Chen J."/>
            <person name="Drula E."/>
            <person name="Henrissat B."/>
            <person name="Wiebenga A."/>
            <person name="Lubbers R.J."/>
            <person name="Gomes A.C."/>
            <person name="Makela M.R."/>
            <person name="Stajich J."/>
            <person name="Grigoriev I.V."/>
            <person name="Mortensen U.H."/>
            <person name="De vries R.P."/>
            <person name="Baker S.E."/>
            <person name="Andersen M.R."/>
        </authorList>
    </citation>
    <scope>NUCLEOTIDE SEQUENCE [LARGE SCALE GENOMIC DNA]</scope>
    <source>
        <strain evidence="1 2">CBS 600.67</strain>
    </source>
</reference>
<comment type="caution">
    <text evidence="1">The sequence shown here is derived from an EMBL/GenBank/DDBJ whole genome shotgun (WGS) entry which is preliminary data.</text>
</comment>
<protein>
    <recommendedName>
        <fullName evidence="3">Heterokaryon incompatibility domain-containing protein</fullName>
    </recommendedName>
</protein>
<organism evidence="1 2">
    <name type="scientific">Aspergillus cavernicola</name>
    <dbReference type="NCBI Taxonomy" id="176166"/>
    <lineage>
        <taxon>Eukaryota</taxon>
        <taxon>Fungi</taxon>
        <taxon>Dikarya</taxon>
        <taxon>Ascomycota</taxon>
        <taxon>Pezizomycotina</taxon>
        <taxon>Eurotiomycetes</taxon>
        <taxon>Eurotiomycetidae</taxon>
        <taxon>Eurotiales</taxon>
        <taxon>Aspergillaceae</taxon>
        <taxon>Aspergillus</taxon>
        <taxon>Aspergillus subgen. Nidulantes</taxon>
    </lineage>
</organism>
<evidence type="ECO:0008006" key="3">
    <source>
        <dbReference type="Google" id="ProtNLM"/>
    </source>
</evidence>